<feature type="transmembrane region" description="Helical" evidence="1">
    <location>
        <begin position="265"/>
        <end position="287"/>
    </location>
</feature>
<keyword evidence="1" id="KW-1133">Transmembrane helix</keyword>
<feature type="transmembrane region" description="Helical" evidence="1">
    <location>
        <begin position="225"/>
        <end position="245"/>
    </location>
</feature>
<proteinExistence type="predicted"/>
<organism evidence="2 3">
    <name type="scientific">Nanchangia anserum</name>
    <dbReference type="NCBI Taxonomy" id="2692125"/>
    <lineage>
        <taxon>Bacteria</taxon>
        <taxon>Bacillati</taxon>
        <taxon>Actinomycetota</taxon>
        <taxon>Actinomycetes</taxon>
        <taxon>Actinomycetales</taxon>
        <taxon>Actinomycetaceae</taxon>
        <taxon>Nanchangia</taxon>
    </lineage>
</organism>
<keyword evidence="3" id="KW-1185">Reference proteome</keyword>
<name>A0A8I0KTX6_9ACTO</name>
<protein>
    <submittedName>
        <fullName evidence="2">YibE/F family protein</fullName>
    </submittedName>
</protein>
<dbReference type="AlphaFoldDB" id="A0A8I0KTX6"/>
<feature type="transmembrane region" description="Helical" evidence="1">
    <location>
        <begin position="149"/>
        <end position="167"/>
    </location>
</feature>
<feature type="transmembrane region" description="Helical" evidence="1">
    <location>
        <begin position="199"/>
        <end position="218"/>
    </location>
</feature>
<comment type="caution">
    <text evidence="2">The sequence shown here is derived from an EMBL/GenBank/DDBJ whole genome shotgun (WGS) entry which is preliminary data.</text>
</comment>
<keyword evidence="1" id="KW-0472">Membrane</keyword>
<dbReference type="EMBL" id="JACRUO010000001">
    <property type="protein sequence ID" value="MBD3689078.1"/>
    <property type="molecule type" value="Genomic_DNA"/>
</dbReference>
<feature type="transmembrane region" description="Helical" evidence="1">
    <location>
        <begin position="325"/>
        <end position="350"/>
    </location>
</feature>
<feature type="transmembrane region" description="Helical" evidence="1">
    <location>
        <begin position="174"/>
        <end position="193"/>
    </location>
</feature>
<accession>A0A8I0KTX6</accession>
<evidence type="ECO:0000313" key="3">
    <source>
        <dbReference type="Proteomes" id="UP000627538"/>
    </source>
</evidence>
<sequence length="425" mass="44556">MHVHAGETRSDLAPRARRRARIVLAAIVAPLLIATIVGLVILHPGHATRIGSLPEIAQGMESASVRVVDKPLSQCQLEGVETDESGSLLQSAVCATVLNGQGAGMTVPVHVPPEYTNDIHVGTVIKVLYNPNQVMQGTPYLFWDIERSLPMWLLAAVYVVLVVAVAGKRGFAALVGLLASSLVLIGFVVPALMAGSSPLAVTIVGAAAMLFVSVYLAHGVTIRTTMALLGTFVGLGVTILLALWGVRAATLSGATSEDALTLFTYFPKMSLSSLLTCGIVIAALGALNDVTITQVSAVWELQAANPHMGRWRLFSRAMRIGSDHIASTVYTLAFAYAGTALPTLILAMMVDRPIGSLLVAGDIAEEVVRTLVASIGLILAIPLTTGLGTLLASAVGGDAGKRAHAPSAPLESRENMWEVELGERR</sequence>
<evidence type="ECO:0000313" key="2">
    <source>
        <dbReference type="EMBL" id="MBD3689078.1"/>
    </source>
</evidence>
<dbReference type="PANTHER" id="PTHR41771:SF1">
    <property type="entry name" value="MEMBRANE PROTEIN"/>
    <property type="match status" value="1"/>
</dbReference>
<keyword evidence="1" id="KW-0812">Transmembrane</keyword>
<dbReference type="PANTHER" id="PTHR41771">
    <property type="entry name" value="MEMBRANE PROTEIN-RELATED"/>
    <property type="match status" value="1"/>
</dbReference>
<feature type="transmembrane region" description="Helical" evidence="1">
    <location>
        <begin position="370"/>
        <end position="392"/>
    </location>
</feature>
<reference evidence="2 3" key="1">
    <citation type="submission" date="2020-08" db="EMBL/GenBank/DDBJ databases">
        <title>Winkia gen. nov., sp. nov., isolated from faeces of the Anser albifrons in China.</title>
        <authorList>
            <person name="Liu Q."/>
        </authorList>
    </citation>
    <scope>NUCLEOTIDE SEQUENCE [LARGE SCALE GENOMIC DNA]</scope>
    <source>
        <strain evidence="2 3">C62</strain>
    </source>
</reference>
<evidence type="ECO:0000256" key="1">
    <source>
        <dbReference type="SAM" id="Phobius"/>
    </source>
</evidence>
<dbReference type="RefSeq" id="WP_191071152.1">
    <property type="nucleotide sequence ID" value="NZ_JACRUO010000001.1"/>
</dbReference>
<dbReference type="InterPro" id="IPR012507">
    <property type="entry name" value="YibE_F"/>
</dbReference>
<dbReference type="Pfam" id="PF07907">
    <property type="entry name" value="YibE_F"/>
    <property type="match status" value="1"/>
</dbReference>
<gene>
    <name evidence="2" type="ORF">H8R10_02365</name>
</gene>
<feature type="transmembrane region" description="Helical" evidence="1">
    <location>
        <begin position="21"/>
        <end position="42"/>
    </location>
</feature>
<dbReference type="Proteomes" id="UP000627538">
    <property type="component" value="Unassembled WGS sequence"/>
</dbReference>